<evidence type="ECO:0000256" key="7">
    <source>
        <dbReference type="ARBA" id="ARBA00022927"/>
    </source>
</evidence>
<evidence type="ECO:0000256" key="3">
    <source>
        <dbReference type="ARBA" id="ARBA00022448"/>
    </source>
</evidence>
<dbReference type="Gene3D" id="3.30.2420.10">
    <property type="entry name" value="TonB"/>
    <property type="match status" value="1"/>
</dbReference>
<evidence type="ECO:0000256" key="1">
    <source>
        <dbReference type="ARBA" id="ARBA00004383"/>
    </source>
</evidence>
<comment type="similarity">
    <text evidence="2">Belongs to the TonB family.</text>
</comment>
<feature type="region of interest" description="Disordered" evidence="10">
    <location>
        <begin position="32"/>
        <end position="67"/>
    </location>
</feature>
<feature type="chain" id="PRO_5045484373" evidence="11">
    <location>
        <begin position="28"/>
        <end position="256"/>
    </location>
</feature>
<keyword evidence="14" id="KW-1185">Reference proteome</keyword>
<evidence type="ECO:0000256" key="9">
    <source>
        <dbReference type="ARBA" id="ARBA00023136"/>
    </source>
</evidence>
<name>A0ABR6YN37_9BURK</name>
<sequence>MNKVVQNSSKRHLLPAGSLLAVSLILAACSKTPAPEENSSTPPSSAPSSPPSAQPTGLVKNPVSHDHVADVTKWMDQASTKTAAQIAQEEKLLREAREKQAQEAKRAQESKAVPAKNSAPAKESLPAASVPAPVTTPTVAPKPAETAPPAATTAAPATPPTAAQNKAAEPERIVLKLISNIQPKYPATAVRAGVTEGSVSALIHVETDGKVSKVDIIKARPAKHFDKEVIATVMQWRYAPISRPQTTVVEFNFKID</sequence>
<feature type="compositionally biased region" description="Low complexity" evidence="10">
    <location>
        <begin position="32"/>
        <end position="43"/>
    </location>
</feature>
<dbReference type="InterPro" id="IPR006260">
    <property type="entry name" value="TonB/TolA_C"/>
</dbReference>
<dbReference type="Proteomes" id="UP000613113">
    <property type="component" value="Unassembled WGS sequence"/>
</dbReference>
<dbReference type="PROSITE" id="PS52015">
    <property type="entry name" value="TONB_CTD"/>
    <property type="match status" value="1"/>
</dbReference>
<dbReference type="SUPFAM" id="SSF74653">
    <property type="entry name" value="TolA/TonB C-terminal domain"/>
    <property type="match status" value="1"/>
</dbReference>
<keyword evidence="8" id="KW-1133">Transmembrane helix</keyword>
<evidence type="ECO:0000256" key="11">
    <source>
        <dbReference type="SAM" id="SignalP"/>
    </source>
</evidence>
<dbReference type="PANTHER" id="PTHR33446:SF2">
    <property type="entry name" value="PROTEIN TONB"/>
    <property type="match status" value="1"/>
</dbReference>
<feature type="region of interest" description="Disordered" evidence="10">
    <location>
        <begin position="96"/>
        <end position="168"/>
    </location>
</feature>
<evidence type="ECO:0000256" key="4">
    <source>
        <dbReference type="ARBA" id="ARBA00022475"/>
    </source>
</evidence>
<protein>
    <submittedName>
        <fullName evidence="13">TonB family protein</fullName>
    </submittedName>
</protein>
<dbReference type="InterPro" id="IPR037682">
    <property type="entry name" value="TonB_C"/>
</dbReference>
<dbReference type="PANTHER" id="PTHR33446">
    <property type="entry name" value="PROTEIN TONB-RELATED"/>
    <property type="match status" value="1"/>
</dbReference>
<evidence type="ECO:0000256" key="2">
    <source>
        <dbReference type="ARBA" id="ARBA00006555"/>
    </source>
</evidence>
<dbReference type="RefSeq" id="WP_186862856.1">
    <property type="nucleotide sequence ID" value="NZ_JACOGC010000003.1"/>
</dbReference>
<proteinExistence type="inferred from homology"/>
<keyword evidence="3" id="KW-0813">Transport</keyword>
<keyword evidence="11" id="KW-0732">Signal</keyword>
<feature type="domain" description="TonB C-terminal" evidence="12">
    <location>
        <begin position="170"/>
        <end position="256"/>
    </location>
</feature>
<comment type="subcellular location">
    <subcellularLocation>
        <location evidence="1">Cell inner membrane</location>
        <topology evidence="1">Single-pass membrane protein</topology>
        <orientation evidence="1">Periplasmic side</orientation>
    </subcellularLocation>
</comment>
<dbReference type="PROSITE" id="PS51257">
    <property type="entry name" value="PROKAR_LIPOPROTEIN"/>
    <property type="match status" value="1"/>
</dbReference>
<accession>A0ABR6YN37</accession>
<evidence type="ECO:0000313" key="14">
    <source>
        <dbReference type="Proteomes" id="UP000613113"/>
    </source>
</evidence>
<dbReference type="InterPro" id="IPR051045">
    <property type="entry name" value="TonB-dependent_transducer"/>
</dbReference>
<keyword evidence="5" id="KW-0997">Cell inner membrane</keyword>
<keyword evidence="9" id="KW-0472">Membrane</keyword>
<organism evidence="13 14">
    <name type="scientific">Undibacterium griseum</name>
    <dbReference type="NCBI Taxonomy" id="2762295"/>
    <lineage>
        <taxon>Bacteria</taxon>
        <taxon>Pseudomonadati</taxon>
        <taxon>Pseudomonadota</taxon>
        <taxon>Betaproteobacteria</taxon>
        <taxon>Burkholderiales</taxon>
        <taxon>Oxalobacteraceae</taxon>
        <taxon>Undibacterium</taxon>
    </lineage>
</organism>
<feature type="signal peptide" evidence="11">
    <location>
        <begin position="1"/>
        <end position="27"/>
    </location>
</feature>
<reference evidence="13 14" key="1">
    <citation type="submission" date="2020-08" db="EMBL/GenBank/DDBJ databases">
        <title>Novel species isolated from subtropical streams in China.</title>
        <authorList>
            <person name="Lu H."/>
        </authorList>
    </citation>
    <scope>NUCLEOTIDE SEQUENCE [LARGE SCALE GENOMIC DNA]</scope>
    <source>
        <strain evidence="13 14">FT31W</strain>
    </source>
</reference>
<keyword evidence="7" id="KW-0653">Protein transport</keyword>
<feature type="compositionally biased region" description="Basic and acidic residues" evidence="10">
    <location>
        <begin position="96"/>
        <end position="109"/>
    </location>
</feature>
<gene>
    <name evidence="13" type="ORF">H8K27_09040</name>
</gene>
<keyword evidence="4" id="KW-1003">Cell membrane</keyword>
<feature type="compositionally biased region" description="Pro residues" evidence="10">
    <location>
        <begin position="44"/>
        <end position="53"/>
    </location>
</feature>
<dbReference type="Pfam" id="PF03544">
    <property type="entry name" value="TonB_C"/>
    <property type="match status" value="1"/>
</dbReference>
<feature type="compositionally biased region" description="Low complexity" evidence="10">
    <location>
        <begin position="126"/>
        <end position="163"/>
    </location>
</feature>
<evidence type="ECO:0000256" key="6">
    <source>
        <dbReference type="ARBA" id="ARBA00022692"/>
    </source>
</evidence>
<keyword evidence="6" id="KW-0812">Transmembrane</keyword>
<evidence type="ECO:0000259" key="12">
    <source>
        <dbReference type="PROSITE" id="PS52015"/>
    </source>
</evidence>
<evidence type="ECO:0000256" key="5">
    <source>
        <dbReference type="ARBA" id="ARBA00022519"/>
    </source>
</evidence>
<dbReference type="EMBL" id="JACOGC010000003">
    <property type="protein sequence ID" value="MBC3885271.1"/>
    <property type="molecule type" value="Genomic_DNA"/>
</dbReference>
<evidence type="ECO:0000256" key="8">
    <source>
        <dbReference type="ARBA" id="ARBA00022989"/>
    </source>
</evidence>
<evidence type="ECO:0000313" key="13">
    <source>
        <dbReference type="EMBL" id="MBC3885271.1"/>
    </source>
</evidence>
<dbReference type="NCBIfam" id="TIGR01352">
    <property type="entry name" value="tonB_Cterm"/>
    <property type="match status" value="1"/>
</dbReference>
<evidence type="ECO:0000256" key="10">
    <source>
        <dbReference type="SAM" id="MobiDB-lite"/>
    </source>
</evidence>
<comment type="caution">
    <text evidence="13">The sequence shown here is derived from an EMBL/GenBank/DDBJ whole genome shotgun (WGS) entry which is preliminary data.</text>
</comment>